<protein>
    <submittedName>
        <fullName evidence="6">Mur ligase family protein</fullName>
    </submittedName>
</protein>
<feature type="non-terminal residue" evidence="6">
    <location>
        <position position="82"/>
    </location>
</feature>
<evidence type="ECO:0000256" key="1">
    <source>
        <dbReference type="ARBA" id="ARBA00008276"/>
    </source>
</evidence>
<evidence type="ECO:0000256" key="4">
    <source>
        <dbReference type="ARBA" id="ARBA00022840"/>
    </source>
</evidence>
<comment type="caution">
    <text evidence="6">The sequence shown here is derived from an EMBL/GenBank/DDBJ whole genome shotgun (WGS) entry which is preliminary data.</text>
</comment>
<evidence type="ECO:0000313" key="7">
    <source>
        <dbReference type="Proteomes" id="UP001236274"/>
    </source>
</evidence>
<dbReference type="PANTHER" id="PTHR11136:SF0">
    <property type="entry name" value="DIHYDROFOLATE SYNTHETASE-RELATED"/>
    <property type="match status" value="1"/>
</dbReference>
<keyword evidence="4" id="KW-0067">ATP-binding</keyword>
<reference evidence="6" key="1">
    <citation type="submission" date="2023-05" db="EMBL/GenBank/DDBJ databases">
        <title>Cataloging the Phylogenetic Diversity of Human Bladder Bacteria.</title>
        <authorList>
            <person name="Du J."/>
        </authorList>
    </citation>
    <scope>NUCLEOTIDE SEQUENCE</scope>
    <source>
        <strain evidence="6">UMB10101</strain>
    </source>
</reference>
<keyword evidence="3" id="KW-0547">Nucleotide-binding</keyword>
<organism evidence="6 7">
    <name type="scientific">Veillonella atypica</name>
    <dbReference type="NCBI Taxonomy" id="39777"/>
    <lineage>
        <taxon>Bacteria</taxon>
        <taxon>Bacillati</taxon>
        <taxon>Bacillota</taxon>
        <taxon>Negativicutes</taxon>
        <taxon>Veillonellales</taxon>
        <taxon>Veillonellaceae</taxon>
        <taxon>Veillonella</taxon>
    </lineage>
</organism>
<comment type="similarity">
    <text evidence="1">Belongs to the folylpolyglutamate synthase family.</text>
</comment>
<name>A0AAJ1V677_9FIRM</name>
<evidence type="ECO:0000259" key="5">
    <source>
        <dbReference type="Pfam" id="PF08245"/>
    </source>
</evidence>
<dbReference type="GO" id="GO:0005737">
    <property type="term" value="C:cytoplasm"/>
    <property type="evidence" value="ECO:0007669"/>
    <property type="project" value="TreeGrafter"/>
</dbReference>
<keyword evidence="2 6" id="KW-0436">Ligase</keyword>
<dbReference type="GO" id="GO:0008841">
    <property type="term" value="F:dihydrofolate synthase activity"/>
    <property type="evidence" value="ECO:0007669"/>
    <property type="project" value="TreeGrafter"/>
</dbReference>
<gene>
    <name evidence="6" type="ORF">QP520_09830</name>
</gene>
<accession>A0AAJ1V677</accession>
<dbReference type="InterPro" id="IPR013221">
    <property type="entry name" value="Mur_ligase_cen"/>
</dbReference>
<dbReference type="InterPro" id="IPR036565">
    <property type="entry name" value="Mur-like_cat_sf"/>
</dbReference>
<dbReference type="Proteomes" id="UP001236274">
    <property type="component" value="Unassembled WGS sequence"/>
</dbReference>
<dbReference type="Pfam" id="PF08245">
    <property type="entry name" value="Mur_ligase_M"/>
    <property type="match status" value="1"/>
</dbReference>
<dbReference type="AlphaFoldDB" id="A0AAJ1V677"/>
<dbReference type="Gene3D" id="3.40.1190.10">
    <property type="entry name" value="Mur-like, catalytic domain"/>
    <property type="match status" value="1"/>
</dbReference>
<evidence type="ECO:0000313" key="6">
    <source>
        <dbReference type="EMBL" id="MDK7357912.1"/>
    </source>
</evidence>
<dbReference type="GO" id="GO:0004326">
    <property type="term" value="F:tetrahydrofolylpolyglutamate synthase activity"/>
    <property type="evidence" value="ECO:0007669"/>
    <property type="project" value="InterPro"/>
</dbReference>
<dbReference type="SUPFAM" id="SSF53623">
    <property type="entry name" value="MurD-like peptide ligases, catalytic domain"/>
    <property type="match status" value="1"/>
</dbReference>
<dbReference type="EMBL" id="JASORJ010000115">
    <property type="protein sequence ID" value="MDK7357912.1"/>
    <property type="molecule type" value="Genomic_DNA"/>
</dbReference>
<feature type="non-terminal residue" evidence="6">
    <location>
        <position position="1"/>
    </location>
</feature>
<dbReference type="GO" id="GO:0005524">
    <property type="term" value="F:ATP binding"/>
    <property type="evidence" value="ECO:0007669"/>
    <property type="project" value="UniProtKB-KW"/>
</dbReference>
<evidence type="ECO:0000256" key="2">
    <source>
        <dbReference type="ARBA" id="ARBA00022598"/>
    </source>
</evidence>
<dbReference type="PANTHER" id="PTHR11136">
    <property type="entry name" value="FOLYLPOLYGLUTAMATE SYNTHASE-RELATED"/>
    <property type="match status" value="1"/>
</dbReference>
<evidence type="ECO:0000256" key="3">
    <source>
        <dbReference type="ARBA" id="ARBA00022741"/>
    </source>
</evidence>
<feature type="domain" description="Mur ligase central" evidence="5">
    <location>
        <begin position="3"/>
        <end position="65"/>
    </location>
</feature>
<dbReference type="InterPro" id="IPR001645">
    <property type="entry name" value="Folylpolyglutamate_synth"/>
</dbReference>
<proteinExistence type="inferred from homology"/>
<sequence>AALLLFQEQRVDVAVLEVGLGGRLDAVNIIDADCSIITSIDIDHAEYLGNTREQVAWEKAHIFRADRPAICADPVPPQTMLD</sequence>